<evidence type="ECO:0000256" key="1">
    <source>
        <dbReference type="SAM" id="MobiDB-lite"/>
    </source>
</evidence>
<proteinExistence type="predicted"/>
<comment type="caution">
    <text evidence="4">The sequence shown here is derived from an EMBL/GenBank/DDBJ whole genome shotgun (WGS) entry which is preliminary data.</text>
</comment>
<evidence type="ECO:0000256" key="2">
    <source>
        <dbReference type="SAM" id="SignalP"/>
    </source>
</evidence>
<protein>
    <recommendedName>
        <fullName evidence="7">Secreted protein</fullName>
    </recommendedName>
</protein>
<accession>A0A5B0S0Q3</accession>
<gene>
    <name evidence="3" type="ORF">PGT21_006444</name>
    <name evidence="4" type="ORF">PGTUg99_014318</name>
</gene>
<evidence type="ECO:0000313" key="5">
    <source>
        <dbReference type="Proteomes" id="UP000324748"/>
    </source>
</evidence>
<keyword evidence="2" id="KW-0732">Signal</keyword>
<reference evidence="5 6" key="1">
    <citation type="submission" date="2019-05" db="EMBL/GenBank/DDBJ databases">
        <title>Emergence of the Ug99 lineage of the wheat stem rust pathogen through somatic hybridization.</title>
        <authorList>
            <person name="Li F."/>
            <person name="Upadhyaya N.M."/>
            <person name="Sperschneider J."/>
            <person name="Matny O."/>
            <person name="Nguyen-Phuc H."/>
            <person name="Mago R."/>
            <person name="Raley C."/>
            <person name="Miller M.E."/>
            <person name="Silverstein K.A.T."/>
            <person name="Henningsen E."/>
            <person name="Hirsch C.D."/>
            <person name="Visser B."/>
            <person name="Pretorius Z.A."/>
            <person name="Steffenson B.J."/>
            <person name="Schwessinger B."/>
            <person name="Dodds P.N."/>
            <person name="Figueroa M."/>
        </authorList>
    </citation>
    <scope>NUCLEOTIDE SEQUENCE [LARGE SCALE GENOMIC DNA]</scope>
    <source>
        <strain evidence="3">21-0</strain>
        <strain evidence="4 6">Ug99</strain>
    </source>
</reference>
<feature type="region of interest" description="Disordered" evidence="1">
    <location>
        <begin position="41"/>
        <end position="80"/>
    </location>
</feature>
<evidence type="ECO:0008006" key="7">
    <source>
        <dbReference type="Google" id="ProtNLM"/>
    </source>
</evidence>
<name>A0A5B0S0Q3_PUCGR</name>
<feature type="signal peptide" evidence="2">
    <location>
        <begin position="1"/>
        <end position="21"/>
    </location>
</feature>
<dbReference type="Proteomes" id="UP000325313">
    <property type="component" value="Unassembled WGS sequence"/>
</dbReference>
<dbReference type="Proteomes" id="UP000324748">
    <property type="component" value="Unassembled WGS sequence"/>
</dbReference>
<dbReference type="EMBL" id="VDEP01000107">
    <property type="protein sequence ID" value="KAA1130633.1"/>
    <property type="molecule type" value="Genomic_DNA"/>
</dbReference>
<keyword evidence="5" id="KW-1185">Reference proteome</keyword>
<evidence type="ECO:0000313" key="6">
    <source>
        <dbReference type="Proteomes" id="UP000325313"/>
    </source>
</evidence>
<evidence type="ECO:0000313" key="4">
    <source>
        <dbReference type="EMBL" id="KAA1130633.1"/>
    </source>
</evidence>
<dbReference type="EMBL" id="VSWC01000105">
    <property type="protein sequence ID" value="KAA1086639.1"/>
    <property type="molecule type" value="Genomic_DNA"/>
</dbReference>
<sequence length="80" mass="8892">MVRGFFKLIALRLFELDGWLCGPGDRTIFFCTTRLGIPPSAQITSDGPWPRQTSRRGQQATLNRNGFDRCTMHGGGTSSM</sequence>
<feature type="compositionally biased region" description="Polar residues" evidence="1">
    <location>
        <begin position="41"/>
        <end position="64"/>
    </location>
</feature>
<organism evidence="4 6">
    <name type="scientific">Puccinia graminis f. sp. tritici</name>
    <dbReference type="NCBI Taxonomy" id="56615"/>
    <lineage>
        <taxon>Eukaryota</taxon>
        <taxon>Fungi</taxon>
        <taxon>Dikarya</taxon>
        <taxon>Basidiomycota</taxon>
        <taxon>Pucciniomycotina</taxon>
        <taxon>Pucciniomycetes</taxon>
        <taxon>Pucciniales</taxon>
        <taxon>Pucciniaceae</taxon>
        <taxon>Puccinia</taxon>
    </lineage>
</organism>
<evidence type="ECO:0000313" key="3">
    <source>
        <dbReference type="EMBL" id="KAA1086639.1"/>
    </source>
</evidence>
<feature type="chain" id="PRO_5036138266" description="Secreted protein" evidence="2">
    <location>
        <begin position="22"/>
        <end position="80"/>
    </location>
</feature>
<dbReference type="AlphaFoldDB" id="A0A5B0S0Q3"/>